<dbReference type="InterPro" id="IPR005564">
    <property type="entry name" value="Major_capsid_GpE"/>
</dbReference>
<evidence type="ECO:0000256" key="2">
    <source>
        <dbReference type="ARBA" id="ARBA00023200"/>
    </source>
</evidence>
<evidence type="ECO:0000313" key="3">
    <source>
        <dbReference type="EMBL" id="DAE25042.1"/>
    </source>
</evidence>
<name>A0A8S5R1L5_9CAUD</name>
<keyword evidence="2" id="KW-1035">Host cytoplasm</keyword>
<dbReference type="Pfam" id="PF03864">
    <property type="entry name" value="Phage_cap_E"/>
    <property type="match status" value="1"/>
</dbReference>
<proteinExistence type="predicted"/>
<keyword evidence="1" id="KW-0167">Capsid protein</keyword>
<evidence type="ECO:0000256" key="1">
    <source>
        <dbReference type="ARBA" id="ARBA00022561"/>
    </source>
</evidence>
<sequence>MAEMFENNILGFIPQKDWLNIPFQVARPNDPIDGLFGDTRTANLVAYWQSIAAQYQIPVMAQFHGFDTEAQTTFRVPVDTHNIEKGLIKVKINQSERMRALLRSGVQQNDMYDYVIRDGINLSEQVVTRTKVAKNELLATGKVTIKENNLNLTVDYGVPSGQTSKTLDLSESANVPKLLQALIDEATDNGVTLTGIYTSKANITKMRSNAAIQKAVNGNVGAGALVRADAFNAYLNEEFGIQRVIANDLTYAVENGVGTNGRPNRTTKRYYPKDKITLFAANPAGRLGEGLWGDPPETDAGAFMQVGVSGASPYVYVSQWMEKDPAVLWTKASALFMPMLYNPNSLYIASVTGE</sequence>
<protein>
    <submittedName>
        <fullName evidence="3">Capsid protein</fullName>
    </submittedName>
</protein>
<dbReference type="EMBL" id="BK015792">
    <property type="protein sequence ID" value="DAE25042.1"/>
    <property type="molecule type" value="Genomic_DNA"/>
</dbReference>
<keyword evidence="1" id="KW-0946">Virion</keyword>
<dbReference type="Gene3D" id="3.15.30.10">
    <property type="entry name" value="putative capsid protein of prophage domain like"/>
    <property type="match status" value="1"/>
</dbReference>
<dbReference type="Gene3D" id="3.30.1930.10">
    <property type="entry name" value="capsid protein of prophage domain"/>
    <property type="match status" value="1"/>
</dbReference>
<accession>A0A8S5R1L5</accession>
<dbReference type="GO" id="GO:0019028">
    <property type="term" value="C:viral capsid"/>
    <property type="evidence" value="ECO:0007669"/>
    <property type="project" value="UniProtKB-KW"/>
</dbReference>
<organism evidence="3">
    <name type="scientific">Siphoviridae sp. ct4Am4</name>
    <dbReference type="NCBI Taxonomy" id="2826287"/>
    <lineage>
        <taxon>Viruses</taxon>
        <taxon>Duplodnaviria</taxon>
        <taxon>Heunggongvirae</taxon>
        <taxon>Uroviricota</taxon>
        <taxon>Caudoviricetes</taxon>
    </lineage>
</organism>
<reference evidence="3" key="1">
    <citation type="journal article" date="2021" name="Proc. Natl. Acad. Sci. U.S.A.">
        <title>A Catalog of Tens of Thousands of Viruses from Human Metagenomes Reveals Hidden Associations with Chronic Diseases.</title>
        <authorList>
            <person name="Tisza M.J."/>
            <person name="Buck C.B."/>
        </authorList>
    </citation>
    <scope>NUCLEOTIDE SEQUENCE</scope>
    <source>
        <strain evidence="3">Ct4Am4</strain>
    </source>
</reference>